<dbReference type="InterPro" id="IPR006311">
    <property type="entry name" value="TAT_signal"/>
</dbReference>
<sequence length="442" mass="49212">MNQRPSKIDRRDFLARSGTKTVFGLGAFGFARGLADPQPAVAADSPAVSGRRPKIAFLGTVVRRHSHAQHFLDRHTLGYSWNGGWQRPRVDVASVFIDQFPDDDLGRQRVKRHGLRLFPTIEEALTLGGETLAVDGVVLIGEHGDYPRNEKGQHLYPRYDWFKRIVDVFQQSGRSVPVFNDKHLSTDWDECVEMVDDSRRLGFPFLAGSSLPVTRRLPAIDMPYGAALKESVCVAYGGIDSYDIHALETAQCMSERRGGGETGVKRIHALRGDNLWDRLASDDCRRTRQLVVAALSRSHNLPVEGGFPTDVPSIDWMRQTMPQTTGYLIEHLDGLRTTMLLTGIRDFNYAGMLADDTLVSCQMYLPMPGHGSTTADFFNPLVRHVETTMIEGRTPYPIERTLLTSGMVIGGVDSLHAGEKPVETPHLDVAYTAPKASTFWHN</sequence>
<dbReference type="EMBL" id="CP036432">
    <property type="protein sequence ID" value="QDV84689.1"/>
    <property type="molecule type" value="Genomic_DNA"/>
</dbReference>
<organism evidence="1 2">
    <name type="scientific">Stieleria magnilauensis</name>
    <dbReference type="NCBI Taxonomy" id="2527963"/>
    <lineage>
        <taxon>Bacteria</taxon>
        <taxon>Pseudomonadati</taxon>
        <taxon>Planctomycetota</taxon>
        <taxon>Planctomycetia</taxon>
        <taxon>Pirellulales</taxon>
        <taxon>Pirellulaceae</taxon>
        <taxon>Stieleria</taxon>
    </lineage>
</organism>
<gene>
    <name evidence="1" type="ORF">TBK1r_36410</name>
</gene>
<protein>
    <recommendedName>
        <fullName evidence="3">DUF362 domain-containing protein</fullName>
    </recommendedName>
</protein>
<dbReference type="Proteomes" id="UP000318081">
    <property type="component" value="Chromosome"/>
</dbReference>
<keyword evidence="2" id="KW-1185">Reference proteome</keyword>
<name>A0ABX5XRR8_9BACT</name>
<evidence type="ECO:0000313" key="2">
    <source>
        <dbReference type="Proteomes" id="UP000318081"/>
    </source>
</evidence>
<accession>A0ABX5XRR8</accession>
<dbReference type="PROSITE" id="PS51318">
    <property type="entry name" value="TAT"/>
    <property type="match status" value="1"/>
</dbReference>
<evidence type="ECO:0000313" key="1">
    <source>
        <dbReference type="EMBL" id="QDV84689.1"/>
    </source>
</evidence>
<reference evidence="1 2" key="1">
    <citation type="submission" date="2019-02" db="EMBL/GenBank/DDBJ databases">
        <title>Deep-cultivation of Planctomycetes and their phenomic and genomic characterization uncovers novel biology.</title>
        <authorList>
            <person name="Wiegand S."/>
            <person name="Jogler M."/>
            <person name="Boedeker C."/>
            <person name="Pinto D."/>
            <person name="Vollmers J."/>
            <person name="Rivas-Marin E."/>
            <person name="Kohn T."/>
            <person name="Peeters S.H."/>
            <person name="Heuer A."/>
            <person name="Rast P."/>
            <person name="Oberbeckmann S."/>
            <person name="Bunk B."/>
            <person name="Jeske O."/>
            <person name="Meyerdierks A."/>
            <person name="Storesund J.E."/>
            <person name="Kallscheuer N."/>
            <person name="Luecker S."/>
            <person name="Lage O.M."/>
            <person name="Pohl T."/>
            <person name="Merkel B.J."/>
            <person name="Hornburger P."/>
            <person name="Mueller R.-W."/>
            <person name="Bruemmer F."/>
            <person name="Labrenz M."/>
            <person name="Spormann A.M."/>
            <person name="Op den Camp H."/>
            <person name="Overmann J."/>
            <person name="Amann R."/>
            <person name="Jetten M.S.M."/>
            <person name="Mascher T."/>
            <person name="Medema M.H."/>
            <person name="Devos D.P."/>
            <person name="Kaster A.-K."/>
            <person name="Ovreas L."/>
            <person name="Rohde M."/>
            <person name="Galperin M.Y."/>
            <person name="Jogler C."/>
        </authorList>
    </citation>
    <scope>NUCLEOTIDE SEQUENCE [LARGE SCALE GENOMIC DNA]</scope>
    <source>
        <strain evidence="1 2">TBK1r</strain>
    </source>
</reference>
<evidence type="ECO:0008006" key="3">
    <source>
        <dbReference type="Google" id="ProtNLM"/>
    </source>
</evidence>
<dbReference type="RefSeq" id="WP_419581469.1">
    <property type="nucleotide sequence ID" value="NZ_CP036432.1"/>
</dbReference>
<proteinExistence type="predicted"/>